<sequence length="434" mass="47169">MRMVLGLVLHSSHQDRLVEASGTLTGVQLEVVAYDQEKEIRPKVKAMLRRVHLDGMILGLVPYDACRDFLPPDLPLSVTRYTTLELTLTIGRALRQGWAPGPISIDTFDRSIVEDVTSALGMRSDEIACLPYAADTSYDQIIDFHQKFQQENPGGYVITVRSEVTRRLGEKVRLLNVAPLKSSVRAELHELVLRIQSQRARELSFAAGIFSVVGFDKDSNLDRARVGLLNMLLNTPEFADAWVDNRGRRGVVVLAHRALFNDVTQNWSSLPVVGTAHTNLGLRVAAGFGIGSSARKCVVLAEKAAAQAEQYGAPCGCLMDEDGLMVGPLRPGATPLSFTYREHGADLEKLARKAGLSAATISRLAAVDRKLAGKPLSPGDLADALCITDPSGRRLIRKLIASGLAVQRGSAQVNRKGRPTNLYQLTIAATISDT</sequence>
<evidence type="ECO:0000313" key="1">
    <source>
        <dbReference type="EMBL" id="GAA1706161.1"/>
    </source>
</evidence>
<evidence type="ECO:0000313" key="2">
    <source>
        <dbReference type="Proteomes" id="UP001500618"/>
    </source>
</evidence>
<gene>
    <name evidence="1" type="ORF">GCM10009765_64500</name>
</gene>
<dbReference type="RefSeq" id="WP_344314026.1">
    <property type="nucleotide sequence ID" value="NZ_BAAANY010000031.1"/>
</dbReference>
<dbReference type="InterPro" id="IPR036388">
    <property type="entry name" value="WH-like_DNA-bd_sf"/>
</dbReference>
<comment type="caution">
    <text evidence="1">The sequence shown here is derived from an EMBL/GenBank/DDBJ whole genome shotgun (WGS) entry which is preliminary data.</text>
</comment>
<proteinExistence type="predicted"/>
<reference evidence="1 2" key="1">
    <citation type="journal article" date="2019" name="Int. J. Syst. Evol. Microbiol.">
        <title>The Global Catalogue of Microorganisms (GCM) 10K type strain sequencing project: providing services to taxonomists for standard genome sequencing and annotation.</title>
        <authorList>
            <consortium name="The Broad Institute Genomics Platform"/>
            <consortium name="The Broad Institute Genome Sequencing Center for Infectious Disease"/>
            <person name="Wu L."/>
            <person name="Ma J."/>
        </authorList>
    </citation>
    <scope>NUCLEOTIDE SEQUENCE [LARGE SCALE GENOMIC DNA]</scope>
    <source>
        <strain evidence="1 2">JCM 14718</strain>
    </source>
</reference>
<dbReference type="SUPFAM" id="SSF46785">
    <property type="entry name" value="Winged helix' DNA-binding domain"/>
    <property type="match status" value="1"/>
</dbReference>
<accession>A0ABN2IJC8</accession>
<evidence type="ECO:0008006" key="3">
    <source>
        <dbReference type="Google" id="ProtNLM"/>
    </source>
</evidence>
<organism evidence="1 2">
    <name type="scientific">Fodinicola feengrottensis</name>
    <dbReference type="NCBI Taxonomy" id="435914"/>
    <lineage>
        <taxon>Bacteria</taxon>
        <taxon>Bacillati</taxon>
        <taxon>Actinomycetota</taxon>
        <taxon>Actinomycetes</taxon>
        <taxon>Mycobacteriales</taxon>
        <taxon>Fodinicola</taxon>
    </lineage>
</organism>
<keyword evidence="2" id="KW-1185">Reference proteome</keyword>
<dbReference type="Gene3D" id="1.10.10.10">
    <property type="entry name" value="Winged helix-like DNA-binding domain superfamily/Winged helix DNA-binding domain"/>
    <property type="match status" value="1"/>
</dbReference>
<protein>
    <recommendedName>
        <fullName evidence="3">MarR family transcriptional regulator</fullName>
    </recommendedName>
</protein>
<dbReference type="Proteomes" id="UP001500618">
    <property type="component" value="Unassembled WGS sequence"/>
</dbReference>
<name>A0ABN2IJC8_9ACTN</name>
<dbReference type="EMBL" id="BAAANY010000031">
    <property type="protein sequence ID" value="GAA1706161.1"/>
    <property type="molecule type" value="Genomic_DNA"/>
</dbReference>
<dbReference type="InterPro" id="IPR036390">
    <property type="entry name" value="WH_DNA-bd_sf"/>
</dbReference>